<dbReference type="Proteomes" id="UP001164776">
    <property type="component" value="Unassembled WGS sequence"/>
</dbReference>
<comment type="caution">
    <text evidence="1">The sequence shown here is derived from an EMBL/GenBank/DDBJ whole genome shotgun (WGS) entry which is preliminary data.</text>
</comment>
<reference evidence="1 2" key="1">
    <citation type="submission" date="2022-10" db="EMBL/GenBank/DDBJ databases">
        <title>WGS assembly of Paspalum vaginatum 540-79.</title>
        <authorList>
            <person name="Sun G."/>
            <person name="Wase N."/>
            <person name="Shu S."/>
            <person name="Jenkins J."/>
            <person name="Zhou B."/>
            <person name="Torres-Rodriguez J."/>
            <person name="Chen C."/>
            <person name="Sandor L."/>
            <person name="Plott C."/>
            <person name="Yoshinga Y."/>
            <person name="Daum C."/>
            <person name="Qi P."/>
            <person name="Barry K."/>
            <person name="Lipzen A."/>
            <person name="Berry L."/>
            <person name="Pedersen C."/>
            <person name="Gottilla T."/>
            <person name="Foltz A."/>
            <person name="Yu H."/>
            <person name="O'Malley R."/>
            <person name="Zhang C."/>
            <person name="Devos K."/>
            <person name="Sigmon B."/>
            <person name="Yu B."/>
            <person name="Obata T."/>
            <person name="Schmutz J."/>
            <person name="Schnable J."/>
        </authorList>
    </citation>
    <scope>NUCLEOTIDE SEQUENCE [LARGE SCALE GENOMIC DNA]</scope>
    <source>
        <strain evidence="2">cv. 540-79</strain>
    </source>
</reference>
<keyword evidence="2" id="KW-1185">Reference proteome</keyword>
<dbReference type="EMBL" id="MU630072">
    <property type="protein sequence ID" value="KAJ1254435.1"/>
    <property type="molecule type" value="Genomic_DNA"/>
</dbReference>
<organism evidence="1 2">
    <name type="scientific">Paspalum vaginatum</name>
    <name type="common">seashore paspalum</name>
    <dbReference type="NCBI Taxonomy" id="158149"/>
    <lineage>
        <taxon>Eukaryota</taxon>
        <taxon>Viridiplantae</taxon>
        <taxon>Streptophyta</taxon>
        <taxon>Embryophyta</taxon>
        <taxon>Tracheophyta</taxon>
        <taxon>Spermatophyta</taxon>
        <taxon>Magnoliopsida</taxon>
        <taxon>Liliopsida</taxon>
        <taxon>Poales</taxon>
        <taxon>Poaceae</taxon>
        <taxon>PACMAD clade</taxon>
        <taxon>Panicoideae</taxon>
        <taxon>Andropogonodae</taxon>
        <taxon>Paspaleae</taxon>
        <taxon>Paspalinae</taxon>
        <taxon>Paspalum</taxon>
    </lineage>
</organism>
<gene>
    <name evidence="1" type="ORF">BS78_K063000</name>
</gene>
<sequence length="74" mass="7997">MCKSSRSEFQKPMIGIRCIAEKGVSRTCLSSRRKGGVHLEIAGGTARSSRSEILVTRAGSQKVIHPKCIVAARN</sequence>
<proteinExistence type="predicted"/>
<evidence type="ECO:0000313" key="2">
    <source>
        <dbReference type="Proteomes" id="UP001164776"/>
    </source>
</evidence>
<evidence type="ECO:0000313" key="1">
    <source>
        <dbReference type="EMBL" id="KAJ1254435.1"/>
    </source>
</evidence>
<protein>
    <submittedName>
        <fullName evidence="1">Uncharacterized protein</fullName>
    </submittedName>
</protein>
<accession>A0A9W7X8E4</accession>
<name>A0A9W7X8E4_9POAL</name>
<dbReference type="AlphaFoldDB" id="A0A9W7X8E4"/>